<evidence type="ECO:0000313" key="2">
    <source>
        <dbReference type="EMBL" id="CAE2324873.1"/>
    </source>
</evidence>
<dbReference type="EMBL" id="HBKN01037788">
    <property type="protein sequence ID" value="CAE2324873.1"/>
    <property type="molecule type" value="Transcribed_RNA"/>
</dbReference>
<proteinExistence type="predicted"/>
<keyword evidence="1" id="KW-1133">Transmembrane helix</keyword>
<keyword evidence="1" id="KW-0472">Membrane</keyword>
<evidence type="ECO:0000256" key="1">
    <source>
        <dbReference type="SAM" id="Phobius"/>
    </source>
</evidence>
<dbReference type="AlphaFoldDB" id="A0A7S4P620"/>
<sequence>MANNKQVRTKARVGQSNLRSLLSAGMVMLVLKIVLYASAPPPVEAYNICTCQCCYSGICIDRPNSEEWNGTFRVPGCSFCTKSLCFEHIKKPIGSCDEVSATCVDYDTYWRLTVILLILFLLASLLVIGCLRDVPVVKKVFKLGEPGGK</sequence>
<feature type="transmembrane region" description="Helical" evidence="1">
    <location>
        <begin position="109"/>
        <end position="131"/>
    </location>
</feature>
<accession>A0A7S4P620</accession>
<protein>
    <submittedName>
        <fullName evidence="2">Uncharacterized protein</fullName>
    </submittedName>
</protein>
<gene>
    <name evidence="2" type="ORF">GTHE00462_LOCUS29609</name>
</gene>
<reference evidence="2" key="1">
    <citation type="submission" date="2021-01" db="EMBL/GenBank/DDBJ databases">
        <authorList>
            <person name="Corre E."/>
            <person name="Pelletier E."/>
            <person name="Niang G."/>
            <person name="Scheremetjew M."/>
            <person name="Finn R."/>
            <person name="Kale V."/>
            <person name="Holt S."/>
            <person name="Cochrane G."/>
            <person name="Meng A."/>
            <person name="Brown T."/>
            <person name="Cohen L."/>
        </authorList>
    </citation>
    <scope>NUCLEOTIDE SEQUENCE</scope>
    <source>
        <strain evidence="2">CCMP 2712</strain>
    </source>
</reference>
<feature type="transmembrane region" description="Helical" evidence="1">
    <location>
        <begin position="21"/>
        <end position="39"/>
    </location>
</feature>
<keyword evidence="1" id="KW-0812">Transmembrane</keyword>
<name>A0A7S4P620_GUITH</name>
<organism evidence="2">
    <name type="scientific">Guillardia theta</name>
    <name type="common">Cryptophyte</name>
    <name type="synonym">Cryptomonas phi</name>
    <dbReference type="NCBI Taxonomy" id="55529"/>
    <lineage>
        <taxon>Eukaryota</taxon>
        <taxon>Cryptophyceae</taxon>
        <taxon>Pyrenomonadales</taxon>
        <taxon>Geminigeraceae</taxon>
        <taxon>Guillardia</taxon>
    </lineage>
</organism>